<name>A0A4S8LFP8_DENBC</name>
<dbReference type="AlphaFoldDB" id="A0A4S8LFP8"/>
<feature type="compositionally biased region" description="Low complexity" evidence="1">
    <location>
        <begin position="139"/>
        <end position="161"/>
    </location>
</feature>
<evidence type="ECO:0000256" key="1">
    <source>
        <dbReference type="SAM" id="MobiDB-lite"/>
    </source>
</evidence>
<keyword evidence="3" id="KW-1185">Reference proteome</keyword>
<protein>
    <submittedName>
        <fullName evidence="2">Uncharacterized protein</fullName>
    </submittedName>
</protein>
<proteinExistence type="predicted"/>
<accession>A0A4S8LFP8</accession>
<evidence type="ECO:0000313" key="2">
    <source>
        <dbReference type="EMBL" id="THU87832.1"/>
    </source>
</evidence>
<sequence>MSKPNRPLSCPSNDTSGSFFDHSSLREARGFAQATVRYLPTLPLPVASVALAWKEEVLNSSPYGQQFFPSDVFPEGSEYLPVVIGPGTDRLGDFGPETDNLGDTNSNEILSGVNGAFTPPRGATTPRAATSSPLAVYHSLPVESSPRESSSSQTQSELSSLYRVTQRPGGLGIAMAYHGRRSDSQDSTA</sequence>
<feature type="region of interest" description="Disordered" evidence="1">
    <location>
        <begin position="1"/>
        <end position="21"/>
    </location>
</feature>
<dbReference type="Proteomes" id="UP000297245">
    <property type="component" value="Unassembled WGS sequence"/>
</dbReference>
<gene>
    <name evidence="2" type="ORF">K435DRAFT_866881</name>
</gene>
<organism evidence="2 3">
    <name type="scientific">Dendrothele bispora (strain CBS 962.96)</name>
    <dbReference type="NCBI Taxonomy" id="1314807"/>
    <lineage>
        <taxon>Eukaryota</taxon>
        <taxon>Fungi</taxon>
        <taxon>Dikarya</taxon>
        <taxon>Basidiomycota</taxon>
        <taxon>Agaricomycotina</taxon>
        <taxon>Agaricomycetes</taxon>
        <taxon>Agaricomycetidae</taxon>
        <taxon>Agaricales</taxon>
        <taxon>Agaricales incertae sedis</taxon>
        <taxon>Dendrothele</taxon>
    </lineage>
</organism>
<feature type="region of interest" description="Disordered" evidence="1">
    <location>
        <begin position="138"/>
        <end position="164"/>
    </location>
</feature>
<dbReference type="EMBL" id="ML179433">
    <property type="protein sequence ID" value="THU87832.1"/>
    <property type="molecule type" value="Genomic_DNA"/>
</dbReference>
<reference evidence="2 3" key="1">
    <citation type="journal article" date="2019" name="Nat. Ecol. Evol.">
        <title>Megaphylogeny resolves global patterns of mushroom evolution.</title>
        <authorList>
            <person name="Varga T."/>
            <person name="Krizsan K."/>
            <person name="Foldi C."/>
            <person name="Dima B."/>
            <person name="Sanchez-Garcia M."/>
            <person name="Sanchez-Ramirez S."/>
            <person name="Szollosi G.J."/>
            <person name="Szarkandi J.G."/>
            <person name="Papp V."/>
            <person name="Albert L."/>
            <person name="Andreopoulos W."/>
            <person name="Angelini C."/>
            <person name="Antonin V."/>
            <person name="Barry K.W."/>
            <person name="Bougher N.L."/>
            <person name="Buchanan P."/>
            <person name="Buyck B."/>
            <person name="Bense V."/>
            <person name="Catcheside P."/>
            <person name="Chovatia M."/>
            <person name="Cooper J."/>
            <person name="Damon W."/>
            <person name="Desjardin D."/>
            <person name="Finy P."/>
            <person name="Geml J."/>
            <person name="Haridas S."/>
            <person name="Hughes K."/>
            <person name="Justo A."/>
            <person name="Karasinski D."/>
            <person name="Kautmanova I."/>
            <person name="Kiss B."/>
            <person name="Kocsube S."/>
            <person name="Kotiranta H."/>
            <person name="LaButti K.M."/>
            <person name="Lechner B.E."/>
            <person name="Liimatainen K."/>
            <person name="Lipzen A."/>
            <person name="Lukacs Z."/>
            <person name="Mihaltcheva S."/>
            <person name="Morgado L.N."/>
            <person name="Niskanen T."/>
            <person name="Noordeloos M.E."/>
            <person name="Ohm R.A."/>
            <person name="Ortiz-Santana B."/>
            <person name="Ovrebo C."/>
            <person name="Racz N."/>
            <person name="Riley R."/>
            <person name="Savchenko A."/>
            <person name="Shiryaev A."/>
            <person name="Soop K."/>
            <person name="Spirin V."/>
            <person name="Szebenyi C."/>
            <person name="Tomsovsky M."/>
            <person name="Tulloss R.E."/>
            <person name="Uehling J."/>
            <person name="Grigoriev I.V."/>
            <person name="Vagvolgyi C."/>
            <person name="Papp T."/>
            <person name="Martin F.M."/>
            <person name="Miettinen O."/>
            <person name="Hibbett D.S."/>
            <person name="Nagy L.G."/>
        </authorList>
    </citation>
    <scope>NUCLEOTIDE SEQUENCE [LARGE SCALE GENOMIC DNA]</scope>
    <source>
        <strain evidence="2 3">CBS 962.96</strain>
    </source>
</reference>
<evidence type="ECO:0000313" key="3">
    <source>
        <dbReference type="Proteomes" id="UP000297245"/>
    </source>
</evidence>